<gene>
    <name evidence="2" type="ORF">NDU88_003761</name>
</gene>
<organism evidence="2 3">
    <name type="scientific">Pleurodeles waltl</name>
    <name type="common">Iberian ribbed newt</name>
    <dbReference type="NCBI Taxonomy" id="8319"/>
    <lineage>
        <taxon>Eukaryota</taxon>
        <taxon>Metazoa</taxon>
        <taxon>Chordata</taxon>
        <taxon>Craniata</taxon>
        <taxon>Vertebrata</taxon>
        <taxon>Euteleostomi</taxon>
        <taxon>Amphibia</taxon>
        <taxon>Batrachia</taxon>
        <taxon>Caudata</taxon>
        <taxon>Salamandroidea</taxon>
        <taxon>Salamandridae</taxon>
        <taxon>Pleurodelinae</taxon>
        <taxon>Pleurodeles</taxon>
    </lineage>
</organism>
<feature type="region of interest" description="Disordered" evidence="1">
    <location>
        <begin position="22"/>
        <end position="41"/>
    </location>
</feature>
<dbReference type="AlphaFoldDB" id="A0AAV7T5W3"/>
<evidence type="ECO:0000313" key="3">
    <source>
        <dbReference type="Proteomes" id="UP001066276"/>
    </source>
</evidence>
<comment type="caution">
    <text evidence="2">The sequence shown here is derived from an EMBL/GenBank/DDBJ whole genome shotgun (WGS) entry which is preliminary data.</text>
</comment>
<dbReference type="Proteomes" id="UP001066276">
    <property type="component" value="Chromosome 4_1"/>
</dbReference>
<evidence type="ECO:0000313" key="2">
    <source>
        <dbReference type="EMBL" id="KAJ1171904.1"/>
    </source>
</evidence>
<accession>A0AAV7T5W3</accession>
<reference evidence="2" key="1">
    <citation type="journal article" date="2022" name="bioRxiv">
        <title>Sequencing and chromosome-scale assembly of the giantPleurodeles waltlgenome.</title>
        <authorList>
            <person name="Brown T."/>
            <person name="Elewa A."/>
            <person name="Iarovenko S."/>
            <person name="Subramanian E."/>
            <person name="Araus A.J."/>
            <person name="Petzold A."/>
            <person name="Susuki M."/>
            <person name="Suzuki K.-i.T."/>
            <person name="Hayashi T."/>
            <person name="Toyoda A."/>
            <person name="Oliveira C."/>
            <person name="Osipova E."/>
            <person name="Leigh N.D."/>
            <person name="Simon A."/>
            <person name="Yun M.H."/>
        </authorList>
    </citation>
    <scope>NUCLEOTIDE SEQUENCE</scope>
    <source>
        <strain evidence="2">20211129_DDA</strain>
        <tissue evidence="2">Liver</tissue>
    </source>
</reference>
<name>A0AAV7T5W3_PLEWA</name>
<sequence>MQPCDIPVCSALHARFRPIGSSNAAQRACADNNKERGLRPPRYERMLVLRPLPLHAGTTRKLDTPNEKE</sequence>
<protein>
    <submittedName>
        <fullName evidence="2">Uncharacterized protein</fullName>
    </submittedName>
</protein>
<proteinExistence type="predicted"/>
<feature type="compositionally biased region" description="Basic and acidic residues" evidence="1">
    <location>
        <begin position="32"/>
        <end position="41"/>
    </location>
</feature>
<keyword evidence="3" id="KW-1185">Reference proteome</keyword>
<evidence type="ECO:0000256" key="1">
    <source>
        <dbReference type="SAM" id="MobiDB-lite"/>
    </source>
</evidence>
<dbReference type="EMBL" id="JANPWB010000007">
    <property type="protein sequence ID" value="KAJ1171904.1"/>
    <property type="molecule type" value="Genomic_DNA"/>
</dbReference>